<dbReference type="InterPro" id="IPR045055">
    <property type="entry name" value="DNA2/NAM7-like"/>
</dbReference>
<dbReference type="InterPro" id="IPR027417">
    <property type="entry name" value="P-loop_NTPase"/>
</dbReference>
<proteinExistence type="predicted"/>
<feature type="compositionally biased region" description="Low complexity" evidence="1">
    <location>
        <begin position="226"/>
        <end position="240"/>
    </location>
</feature>
<evidence type="ECO:0000313" key="4">
    <source>
        <dbReference type="Proteomes" id="UP001281761"/>
    </source>
</evidence>
<evidence type="ECO:0000259" key="2">
    <source>
        <dbReference type="Pfam" id="PF13087"/>
    </source>
</evidence>
<dbReference type="PANTHER" id="PTHR10887:SF5">
    <property type="entry name" value="RNA HELICASE AQUARIUS"/>
    <property type="match status" value="1"/>
</dbReference>
<comment type="caution">
    <text evidence="3">The sequence shown here is derived from an EMBL/GenBank/DDBJ whole genome shotgun (WGS) entry which is preliminary data.</text>
</comment>
<dbReference type="GO" id="GO:0003724">
    <property type="term" value="F:RNA helicase activity"/>
    <property type="evidence" value="ECO:0007669"/>
    <property type="project" value="UniProtKB-EC"/>
</dbReference>
<feature type="domain" description="DNA2/NAM7 helicase-like C-terminal" evidence="2">
    <location>
        <begin position="304"/>
        <end position="468"/>
    </location>
</feature>
<sequence>MTISSNENLPCIEESAISRANRQTYRDFSGIFATHPPCTDQEQTKTTPQSKPASQQRYAQEDILHFTQPSYKPQSSTSLLSSRPSQQPASPCSTPENPATPLAYHPTLKIEFEAATQTDKDSESVNEKLSPPALRLTADKPSLVLSSTIIADSLRDEQVDDFSRFEDSFVARPTLPSDAEARITTKLFTVAPTSEEHSPSPNGLDTGVEQQIGADKQMLEMQDTLQTNITTTDTPTTSTSSEKKTDRMRCSSLTVANEMTDKQKSLSDSVSASHPSLDPSPSPTLSEERPTVQNAALRIGAGFGQSLFHRLLRLHVPFLPLTAQGLCKPSISRLLTRVYPNLTNPARVSQPPFTISNAGLGLDCQFLHVEGEGEGEVEQAAFFIENTEEARFAVELFKYLRLIGHPPHTISILTPFNGQRALIRDIVQRECAAHKDFGRPHKITTISCLEGCKDDIIILSLVRTTNPGRLSEQIEIVGAALKRVLGPIIMKANALVIEPTEKFEGHERLTTQPADQQRIQFMKNSAQLAKINSVLMGAR</sequence>
<dbReference type="Gene3D" id="3.40.50.300">
    <property type="entry name" value="P-loop containing nucleotide triphosphate hydrolases"/>
    <property type="match status" value="1"/>
</dbReference>
<dbReference type="PANTHER" id="PTHR10887">
    <property type="entry name" value="DNA2/NAM7 HELICASE FAMILY"/>
    <property type="match status" value="1"/>
</dbReference>
<keyword evidence="3" id="KW-0347">Helicase</keyword>
<evidence type="ECO:0000256" key="1">
    <source>
        <dbReference type="SAM" id="MobiDB-lite"/>
    </source>
</evidence>
<feature type="region of interest" description="Disordered" evidence="1">
    <location>
        <begin position="30"/>
        <end position="102"/>
    </location>
</feature>
<dbReference type="EMBL" id="JARBJD010000223">
    <property type="protein sequence ID" value="KAK2946607.1"/>
    <property type="molecule type" value="Genomic_DNA"/>
</dbReference>
<evidence type="ECO:0000313" key="3">
    <source>
        <dbReference type="EMBL" id="KAK2946607.1"/>
    </source>
</evidence>
<dbReference type="Proteomes" id="UP001281761">
    <property type="component" value="Unassembled WGS sequence"/>
</dbReference>
<dbReference type="EC" id="3.6.4.13" evidence="3"/>
<feature type="compositionally biased region" description="Low complexity" evidence="1">
    <location>
        <begin position="271"/>
        <end position="285"/>
    </location>
</feature>
<keyword evidence="4" id="KW-1185">Reference proteome</keyword>
<name>A0ABQ9X4A7_9EUKA</name>
<protein>
    <submittedName>
        <fullName evidence="3">RNA helicase aquarius</fullName>
        <ecNumber evidence="3">3.6.4.13</ecNumber>
    </submittedName>
</protein>
<reference evidence="3 4" key="1">
    <citation type="journal article" date="2022" name="bioRxiv">
        <title>Genomics of Preaxostyla Flagellates Illuminates Evolutionary Transitions and the Path Towards Mitochondrial Loss.</title>
        <authorList>
            <person name="Novak L.V.F."/>
            <person name="Treitli S.C."/>
            <person name="Pyrih J."/>
            <person name="Halakuc P."/>
            <person name="Pipaliya S.V."/>
            <person name="Vacek V."/>
            <person name="Brzon O."/>
            <person name="Soukal P."/>
            <person name="Eme L."/>
            <person name="Dacks J.B."/>
            <person name="Karnkowska A."/>
            <person name="Elias M."/>
            <person name="Hampl V."/>
        </authorList>
    </citation>
    <scope>NUCLEOTIDE SEQUENCE [LARGE SCALE GENOMIC DNA]</scope>
    <source>
        <strain evidence="3">NAU3</strain>
        <tissue evidence="3">Gut</tissue>
    </source>
</reference>
<keyword evidence="3" id="KW-0067">ATP-binding</keyword>
<gene>
    <name evidence="3" type="ORF">BLNAU_18443</name>
</gene>
<dbReference type="SUPFAM" id="SSF52540">
    <property type="entry name" value="P-loop containing nucleoside triphosphate hydrolases"/>
    <property type="match status" value="1"/>
</dbReference>
<accession>A0ABQ9X4A7</accession>
<dbReference type="Pfam" id="PF13087">
    <property type="entry name" value="AAA_12"/>
    <property type="match status" value="1"/>
</dbReference>
<keyword evidence="3" id="KW-0547">Nucleotide-binding</keyword>
<dbReference type="InterPro" id="IPR041679">
    <property type="entry name" value="DNA2/NAM7-like_C"/>
</dbReference>
<keyword evidence="3" id="KW-0378">Hydrolase</keyword>
<feature type="compositionally biased region" description="Low complexity" evidence="1">
    <location>
        <begin position="70"/>
        <end position="93"/>
    </location>
</feature>
<feature type="region of interest" description="Disordered" evidence="1">
    <location>
        <begin position="226"/>
        <end position="290"/>
    </location>
</feature>
<organism evidence="3 4">
    <name type="scientific">Blattamonas nauphoetae</name>
    <dbReference type="NCBI Taxonomy" id="2049346"/>
    <lineage>
        <taxon>Eukaryota</taxon>
        <taxon>Metamonada</taxon>
        <taxon>Preaxostyla</taxon>
        <taxon>Oxymonadida</taxon>
        <taxon>Blattamonas</taxon>
    </lineage>
</organism>
<dbReference type="GO" id="GO:0016787">
    <property type="term" value="F:hydrolase activity"/>
    <property type="evidence" value="ECO:0007669"/>
    <property type="project" value="UniProtKB-KW"/>
</dbReference>
<feature type="compositionally biased region" description="Polar residues" evidence="1">
    <location>
        <begin position="40"/>
        <end position="58"/>
    </location>
</feature>